<dbReference type="Pfam" id="PF04134">
    <property type="entry name" value="DCC1-like"/>
    <property type="match status" value="1"/>
</dbReference>
<evidence type="ECO:0000313" key="1">
    <source>
        <dbReference type="EMBL" id="MBR0651625.1"/>
    </source>
</evidence>
<proteinExistence type="predicted"/>
<accession>A0ABS5EKS9</accession>
<gene>
    <name evidence="1" type="ORF">GXW78_18290</name>
</gene>
<organism evidence="1 2">
    <name type="scientific">Neoroseomonas terrae</name>
    <dbReference type="NCBI Taxonomy" id="424799"/>
    <lineage>
        <taxon>Bacteria</taxon>
        <taxon>Pseudomonadati</taxon>
        <taxon>Pseudomonadota</taxon>
        <taxon>Alphaproteobacteria</taxon>
        <taxon>Acetobacterales</taxon>
        <taxon>Acetobacteraceae</taxon>
        <taxon>Neoroseomonas</taxon>
    </lineage>
</organism>
<protein>
    <submittedName>
        <fullName evidence="1">DUF393 domain-containing protein</fullName>
    </submittedName>
</protein>
<dbReference type="InterPro" id="IPR052927">
    <property type="entry name" value="DCC_oxidoreductase"/>
</dbReference>
<comment type="caution">
    <text evidence="1">The sequence shown here is derived from an EMBL/GenBank/DDBJ whole genome shotgun (WGS) entry which is preliminary data.</text>
</comment>
<dbReference type="PANTHER" id="PTHR33639:SF2">
    <property type="entry name" value="DUF393 DOMAIN-CONTAINING PROTEIN"/>
    <property type="match status" value="1"/>
</dbReference>
<name>A0ABS5EKS9_9PROT</name>
<dbReference type="Proteomes" id="UP000698752">
    <property type="component" value="Unassembled WGS sequence"/>
</dbReference>
<keyword evidence="2" id="KW-1185">Reference proteome</keyword>
<sequence length="143" mass="15917">MDAGGPIILFDTDCVLCSSMVAFVLARESAPVLRFAGAWSEEGLALAARHGLARQDLNDTFAVIDGSVALLRSDAGMIVLRHLRAPWRWLAVLRLVPRPLRDAVYGFVARRRYRWFGQRSDCTVVPADQRHRFIGVRGRPATS</sequence>
<reference evidence="2" key="1">
    <citation type="journal article" date="2021" name="Syst. Appl. Microbiol.">
        <title>Roseomonas hellenica sp. nov., isolated from roots of wild-growing Alkanna tinctoria.</title>
        <authorList>
            <person name="Rat A."/>
            <person name="Naranjo H.D."/>
            <person name="Lebbe L."/>
            <person name="Cnockaert M."/>
            <person name="Krigas N."/>
            <person name="Grigoriadou K."/>
            <person name="Maloupa E."/>
            <person name="Willems A."/>
        </authorList>
    </citation>
    <scope>NUCLEOTIDE SEQUENCE [LARGE SCALE GENOMIC DNA]</scope>
    <source>
        <strain evidence="2">LMG 31159</strain>
    </source>
</reference>
<dbReference type="EMBL" id="JAAEDI010000020">
    <property type="protein sequence ID" value="MBR0651625.1"/>
    <property type="molecule type" value="Genomic_DNA"/>
</dbReference>
<dbReference type="PANTHER" id="PTHR33639">
    <property type="entry name" value="THIOL-DISULFIDE OXIDOREDUCTASE DCC"/>
    <property type="match status" value="1"/>
</dbReference>
<dbReference type="InterPro" id="IPR007263">
    <property type="entry name" value="DCC1-like"/>
</dbReference>
<evidence type="ECO:0000313" key="2">
    <source>
        <dbReference type="Proteomes" id="UP000698752"/>
    </source>
</evidence>